<keyword evidence="1" id="KW-0812">Transmembrane</keyword>
<gene>
    <name evidence="3" type="ORF">ACERK3_16730</name>
</gene>
<keyword evidence="3" id="KW-0378">Hydrolase</keyword>
<evidence type="ECO:0000259" key="2">
    <source>
        <dbReference type="Pfam" id="PF12697"/>
    </source>
</evidence>
<dbReference type="Pfam" id="PF12697">
    <property type="entry name" value="Abhydrolase_6"/>
    <property type="match status" value="1"/>
</dbReference>
<dbReference type="InterPro" id="IPR029058">
    <property type="entry name" value="AB_hydrolase_fold"/>
</dbReference>
<reference evidence="3 4" key="1">
    <citation type="submission" date="2024-08" db="EMBL/GenBank/DDBJ databases">
        <title>Whole-genome sequencing of halo(alkali)philic microorganisms from hypersaline lakes.</title>
        <authorList>
            <person name="Sorokin D.Y."/>
            <person name="Merkel A.Y."/>
            <person name="Messina E."/>
            <person name="Yakimov M."/>
        </authorList>
    </citation>
    <scope>NUCLEOTIDE SEQUENCE [LARGE SCALE GENOMIC DNA]</scope>
    <source>
        <strain evidence="3 4">AB-hyl4</strain>
    </source>
</reference>
<dbReference type="SUPFAM" id="SSF53474">
    <property type="entry name" value="alpha/beta-Hydrolases"/>
    <property type="match status" value="1"/>
</dbReference>
<evidence type="ECO:0000313" key="3">
    <source>
        <dbReference type="EMBL" id="MFA9479931.1"/>
    </source>
</evidence>
<protein>
    <submittedName>
        <fullName evidence="3">Alpha/beta hydrolase</fullName>
    </submittedName>
</protein>
<keyword evidence="1" id="KW-1133">Transmembrane helix</keyword>
<feature type="domain" description="AB hydrolase-1" evidence="2">
    <location>
        <begin position="92"/>
        <end position="198"/>
    </location>
</feature>
<proteinExistence type="predicted"/>
<organism evidence="3 4">
    <name type="scientific">Natronomicrosphaera hydrolytica</name>
    <dbReference type="NCBI Taxonomy" id="3242702"/>
    <lineage>
        <taxon>Bacteria</taxon>
        <taxon>Pseudomonadati</taxon>
        <taxon>Planctomycetota</taxon>
        <taxon>Phycisphaerae</taxon>
        <taxon>Phycisphaerales</taxon>
        <taxon>Phycisphaeraceae</taxon>
        <taxon>Natronomicrosphaera</taxon>
    </lineage>
</organism>
<dbReference type="PANTHER" id="PTHR12277:SF79">
    <property type="entry name" value="XAA-PRO DIPEPTIDYL-PEPTIDASE-RELATED"/>
    <property type="match status" value="1"/>
</dbReference>
<comment type="caution">
    <text evidence="3">The sequence shown here is derived from an EMBL/GenBank/DDBJ whole genome shotgun (WGS) entry which is preliminary data.</text>
</comment>
<dbReference type="GO" id="GO:0016787">
    <property type="term" value="F:hydrolase activity"/>
    <property type="evidence" value="ECO:0007669"/>
    <property type="project" value="UniProtKB-KW"/>
</dbReference>
<dbReference type="Gene3D" id="3.40.50.1820">
    <property type="entry name" value="alpha/beta hydrolase"/>
    <property type="match status" value="1"/>
</dbReference>
<dbReference type="RefSeq" id="WP_425346857.1">
    <property type="nucleotide sequence ID" value="NZ_JBGUBD010000013.1"/>
</dbReference>
<evidence type="ECO:0000313" key="4">
    <source>
        <dbReference type="Proteomes" id="UP001575105"/>
    </source>
</evidence>
<sequence>MADADAPSTRYRPHWGIRMLTWLLIALLVWTAAVWLLQRQALFPRHVANMAPAIDRPSDAEVLRLDTSAGEVVAWLLPGEGVSADRPGPAVMFAHGNGERIDFWPAALQRYRDMGVTVMLPSYRGYGPSAGRPSARAILDDFTRFHDKLAARDDVDADRIIFHGRSLGGATLGTLAGTRPPAGLILESTFTSTAAMARSYLVPPFLIRDRFDALTPLRNHAGPVLIMHGRLDTIVPSRHAEHLHAAAADSELVWFETTHNDPMPEREYWQAIESYLQEHDLLTAEPTEPG</sequence>
<dbReference type="InterPro" id="IPR000073">
    <property type="entry name" value="AB_hydrolase_1"/>
</dbReference>
<dbReference type="PANTHER" id="PTHR12277">
    <property type="entry name" value="ALPHA/BETA HYDROLASE DOMAIN-CONTAINING PROTEIN"/>
    <property type="match status" value="1"/>
</dbReference>
<keyword evidence="4" id="KW-1185">Reference proteome</keyword>
<name>A0ABV4U8R6_9BACT</name>
<feature type="transmembrane region" description="Helical" evidence="1">
    <location>
        <begin position="15"/>
        <end position="37"/>
    </location>
</feature>
<evidence type="ECO:0000256" key="1">
    <source>
        <dbReference type="SAM" id="Phobius"/>
    </source>
</evidence>
<accession>A0ABV4U8R6</accession>
<dbReference type="Proteomes" id="UP001575105">
    <property type="component" value="Unassembled WGS sequence"/>
</dbReference>
<keyword evidence="1" id="KW-0472">Membrane</keyword>
<dbReference type="EMBL" id="JBGUBD010000013">
    <property type="protein sequence ID" value="MFA9479931.1"/>
    <property type="molecule type" value="Genomic_DNA"/>
</dbReference>